<evidence type="ECO:0000313" key="3">
    <source>
        <dbReference type="Proteomes" id="UP001499990"/>
    </source>
</evidence>
<dbReference type="Proteomes" id="UP001499990">
    <property type="component" value="Unassembled WGS sequence"/>
</dbReference>
<protein>
    <submittedName>
        <fullName evidence="2">Uncharacterized protein</fullName>
    </submittedName>
</protein>
<proteinExistence type="predicted"/>
<dbReference type="EMBL" id="BAAAYL010000001">
    <property type="protein sequence ID" value="GAA3368432.1"/>
    <property type="molecule type" value="Genomic_DNA"/>
</dbReference>
<accession>A0ABP6S5C7</accession>
<evidence type="ECO:0000313" key="2">
    <source>
        <dbReference type="EMBL" id="GAA3368432.1"/>
    </source>
</evidence>
<sequence length="100" mass="10563">MTGLTASLSGWGYQPAVIHGSLNVNETTNCLWPGGKPVNTSQTPGADARTPPGAHRRTDDALGSRNSGPAPAVRVLAMNVCRFDASEETARRVLHGLRQL</sequence>
<name>A0ABP6S5C7_9ACTN</name>
<reference evidence="3" key="1">
    <citation type="journal article" date="2019" name="Int. J. Syst. Evol. Microbiol.">
        <title>The Global Catalogue of Microorganisms (GCM) 10K type strain sequencing project: providing services to taxonomists for standard genome sequencing and annotation.</title>
        <authorList>
            <consortium name="The Broad Institute Genomics Platform"/>
            <consortium name="The Broad Institute Genome Sequencing Center for Infectious Disease"/>
            <person name="Wu L."/>
            <person name="Ma J."/>
        </authorList>
    </citation>
    <scope>NUCLEOTIDE SEQUENCE [LARGE SCALE GENOMIC DNA]</scope>
    <source>
        <strain evidence="3">JCM 9651</strain>
    </source>
</reference>
<organism evidence="2 3">
    <name type="scientific">Streptomyces sannanensis</name>
    <dbReference type="NCBI Taxonomy" id="285536"/>
    <lineage>
        <taxon>Bacteria</taxon>
        <taxon>Bacillati</taxon>
        <taxon>Actinomycetota</taxon>
        <taxon>Actinomycetes</taxon>
        <taxon>Kitasatosporales</taxon>
        <taxon>Streptomycetaceae</taxon>
        <taxon>Streptomyces</taxon>
    </lineage>
</organism>
<comment type="caution">
    <text evidence="2">The sequence shown here is derived from an EMBL/GenBank/DDBJ whole genome shotgun (WGS) entry which is preliminary data.</text>
</comment>
<evidence type="ECO:0000256" key="1">
    <source>
        <dbReference type="SAM" id="MobiDB-lite"/>
    </source>
</evidence>
<feature type="region of interest" description="Disordered" evidence="1">
    <location>
        <begin position="34"/>
        <end position="69"/>
    </location>
</feature>
<keyword evidence="3" id="KW-1185">Reference proteome</keyword>
<gene>
    <name evidence="2" type="ORF">GCM10020367_06750</name>
</gene>